<dbReference type="AlphaFoldDB" id="A0A2V5H8U3"/>
<name>A0A2V5H8U3_ASPV1</name>
<keyword evidence="2" id="KW-1185">Reference proteome</keyword>
<reference evidence="1 2" key="1">
    <citation type="submission" date="2018-02" db="EMBL/GenBank/DDBJ databases">
        <title>The genomes of Aspergillus section Nigri reveals drivers in fungal speciation.</title>
        <authorList>
            <consortium name="DOE Joint Genome Institute"/>
            <person name="Vesth T.C."/>
            <person name="Nybo J."/>
            <person name="Theobald S."/>
            <person name="Brandl J."/>
            <person name="Frisvad J.C."/>
            <person name="Nielsen K.F."/>
            <person name="Lyhne E.K."/>
            <person name="Kogle M.E."/>
            <person name="Kuo A."/>
            <person name="Riley R."/>
            <person name="Clum A."/>
            <person name="Nolan M."/>
            <person name="Lipzen A."/>
            <person name="Salamov A."/>
            <person name="Henrissat B."/>
            <person name="Wiebenga A."/>
            <person name="De vries R.P."/>
            <person name="Grigoriev I.V."/>
            <person name="Mortensen U.H."/>
            <person name="Andersen M.R."/>
            <person name="Baker S.E."/>
        </authorList>
    </citation>
    <scope>NUCLEOTIDE SEQUENCE [LARGE SCALE GENOMIC DNA]</scope>
    <source>
        <strain evidence="1 2">CBS 115571</strain>
    </source>
</reference>
<dbReference type="Proteomes" id="UP000249829">
    <property type="component" value="Unassembled WGS sequence"/>
</dbReference>
<protein>
    <submittedName>
        <fullName evidence="1">Uncharacterized protein</fullName>
    </submittedName>
</protein>
<evidence type="ECO:0000313" key="1">
    <source>
        <dbReference type="EMBL" id="PYI18632.1"/>
    </source>
</evidence>
<evidence type="ECO:0000313" key="2">
    <source>
        <dbReference type="Proteomes" id="UP000249829"/>
    </source>
</evidence>
<gene>
    <name evidence="1" type="ORF">BO99DRAFT_413247</name>
</gene>
<accession>A0A2V5H8U3</accession>
<organism evidence="1 2">
    <name type="scientific">Aspergillus violaceofuscus (strain CBS 115571)</name>
    <dbReference type="NCBI Taxonomy" id="1450538"/>
    <lineage>
        <taxon>Eukaryota</taxon>
        <taxon>Fungi</taxon>
        <taxon>Dikarya</taxon>
        <taxon>Ascomycota</taxon>
        <taxon>Pezizomycotina</taxon>
        <taxon>Eurotiomycetes</taxon>
        <taxon>Eurotiomycetidae</taxon>
        <taxon>Eurotiales</taxon>
        <taxon>Aspergillaceae</taxon>
        <taxon>Aspergillus</taxon>
    </lineage>
</organism>
<proteinExistence type="predicted"/>
<sequence length="127" mass="14106">MQLTSRIDGFFNTHSIVFIHPMFLLQGTKIADIPSNSDQGAGATAVPTFTMCGGTRSATRRLSGNPFGRCAETYPFRKLLMGKVQKEAEQIWENVWDPCLNCEVLIKNHKGRTSNFGRWTECVGAPP</sequence>
<dbReference type="EMBL" id="KZ825142">
    <property type="protein sequence ID" value="PYI18632.1"/>
    <property type="molecule type" value="Genomic_DNA"/>
</dbReference>